<keyword evidence="5" id="KW-1185">Reference proteome</keyword>
<dbReference type="Gene3D" id="2.60.120.180">
    <property type="match status" value="1"/>
</dbReference>
<sequence length="265" mass="29752">MVTQWIRHRLGSRFLVFTVVLSLVMVLPLQASAASSSTAYDKLNFANNKYYVFNNVWGQDTVQGWWQTVYHNSDTDLGWVWHWPSTTSSVKAYPSLVSGWHWTEGYTPGSGFPTRLSDNKNINTNVAYSIKADGTYNAAYDIWFHNTNKASWDSTPTDEVMIWLNNTNAGPLGSYVETVTIGGSSWKVHKGWLDAGNGKGWNVFSFVRTSNVSSASLNVKNFTDYLVNSKKWMANTKYVSSVEFGTEIFGGDGQINFSKWNVAVQ</sequence>
<evidence type="ECO:0000256" key="1">
    <source>
        <dbReference type="ARBA" id="ARBA00005519"/>
    </source>
</evidence>
<keyword evidence="2" id="KW-0624">Polysaccharide degradation</keyword>
<dbReference type="InterPro" id="IPR002594">
    <property type="entry name" value="GH12"/>
</dbReference>
<evidence type="ECO:0000256" key="2">
    <source>
        <dbReference type="RuleBase" id="RU361163"/>
    </source>
</evidence>
<dbReference type="InterPro" id="IPR013319">
    <property type="entry name" value="GH11/12"/>
</dbReference>
<dbReference type="AlphaFoldDB" id="A0AAX3M3T8"/>
<protein>
    <submittedName>
        <fullName evidence="4">Glycoside hydrolase</fullName>
    </submittedName>
</protein>
<keyword evidence="2 4" id="KW-0378">Hydrolase</keyword>
<feature type="chain" id="PRO_5043410533" evidence="3">
    <location>
        <begin position="34"/>
        <end position="265"/>
    </location>
</feature>
<evidence type="ECO:0000313" key="5">
    <source>
        <dbReference type="Proteomes" id="UP001220509"/>
    </source>
</evidence>
<gene>
    <name evidence="4" type="ORF">PQ456_05000</name>
</gene>
<keyword evidence="2" id="KW-0326">Glycosidase</keyword>
<dbReference type="PANTHER" id="PTHR34002:SF9">
    <property type="entry name" value="XYLOGLUCAN-SPECIFIC ENDO-BETA-1,4-GLUCANASE A"/>
    <property type="match status" value="1"/>
</dbReference>
<dbReference type="Proteomes" id="UP001220509">
    <property type="component" value="Chromosome"/>
</dbReference>
<feature type="signal peptide" evidence="3">
    <location>
        <begin position="1"/>
        <end position="33"/>
    </location>
</feature>
<accession>A0AAX3M3T8</accession>
<dbReference type="InterPro" id="IPR013320">
    <property type="entry name" value="ConA-like_dom_sf"/>
</dbReference>
<dbReference type="KEGG" id="pka:PQ456_05000"/>
<reference evidence="4 5" key="1">
    <citation type="submission" date="2023-02" db="EMBL/GenBank/DDBJ databases">
        <title>Genome sequence of Paenibacillus kyungheensis KACC 18744.</title>
        <authorList>
            <person name="Kim S."/>
            <person name="Heo J."/>
            <person name="Kwon S.-W."/>
        </authorList>
    </citation>
    <scope>NUCLEOTIDE SEQUENCE [LARGE SCALE GENOMIC DNA]</scope>
    <source>
        <strain evidence="4 5">KACC 18744</strain>
    </source>
</reference>
<dbReference type="EMBL" id="CP117416">
    <property type="protein sequence ID" value="WCT56884.1"/>
    <property type="molecule type" value="Genomic_DNA"/>
</dbReference>
<keyword evidence="2" id="KW-0119">Carbohydrate metabolism</keyword>
<dbReference type="Pfam" id="PF01670">
    <property type="entry name" value="Glyco_hydro_12"/>
    <property type="match status" value="1"/>
</dbReference>
<dbReference type="SUPFAM" id="SSF49899">
    <property type="entry name" value="Concanavalin A-like lectins/glucanases"/>
    <property type="match status" value="1"/>
</dbReference>
<name>A0AAX3M3T8_9BACL</name>
<evidence type="ECO:0000313" key="4">
    <source>
        <dbReference type="EMBL" id="WCT56884.1"/>
    </source>
</evidence>
<proteinExistence type="inferred from homology"/>
<dbReference type="GO" id="GO:0008810">
    <property type="term" value="F:cellulase activity"/>
    <property type="evidence" value="ECO:0007669"/>
    <property type="project" value="InterPro"/>
</dbReference>
<comment type="similarity">
    <text evidence="1 2">Belongs to the glycosyl hydrolase 12 (cellulase H) family.</text>
</comment>
<organism evidence="4 5">
    <name type="scientific">Paenibacillus kyungheensis</name>
    <dbReference type="NCBI Taxonomy" id="1452732"/>
    <lineage>
        <taxon>Bacteria</taxon>
        <taxon>Bacillati</taxon>
        <taxon>Bacillota</taxon>
        <taxon>Bacilli</taxon>
        <taxon>Bacillales</taxon>
        <taxon>Paenibacillaceae</taxon>
        <taxon>Paenibacillus</taxon>
    </lineage>
</organism>
<evidence type="ECO:0000256" key="3">
    <source>
        <dbReference type="SAM" id="SignalP"/>
    </source>
</evidence>
<dbReference type="GO" id="GO:0000272">
    <property type="term" value="P:polysaccharide catabolic process"/>
    <property type="evidence" value="ECO:0007669"/>
    <property type="project" value="UniProtKB-KW"/>
</dbReference>
<keyword evidence="3" id="KW-0732">Signal</keyword>
<dbReference type="PANTHER" id="PTHR34002">
    <property type="entry name" value="BLR1656 PROTEIN"/>
    <property type="match status" value="1"/>
</dbReference>